<dbReference type="SMART" id="SM00408">
    <property type="entry name" value="IGc2"/>
    <property type="match status" value="1"/>
</dbReference>
<reference evidence="6" key="1">
    <citation type="journal article" date="2016" name="Nature">
        <title>Genome evolution in the allotetraploid frog Xenopus laevis.</title>
        <authorList>
            <person name="Session A.M."/>
            <person name="Uno Y."/>
            <person name="Kwon T."/>
            <person name="Chapman J.A."/>
            <person name="Toyoda A."/>
            <person name="Takahashi S."/>
            <person name="Fukui A."/>
            <person name="Hikosaka A."/>
            <person name="Suzuki A."/>
            <person name="Kondo M."/>
            <person name="van Heeringen S.J."/>
            <person name="Quigley I."/>
            <person name="Heinz S."/>
            <person name="Ogino H."/>
            <person name="Ochi H."/>
            <person name="Hellsten U."/>
            <person name="Lyons J.B."/>
            <person name="Simakov O."/>
            <person name="Putnam N."/>
            <person name="Stites J."/>
            <person name="Kuroki Y."/>
            <person name="Tanaka T."/>
            <person name="Michiue T."/>
            <person name="Watanabe M."/>
            <person name="Bogdanovic O."/>
            <person name="Lister R."/>
            <person name="Georgiou G."/>
            <person name="Paranjpe S.S."/>
            <person name="van Kruijsbergen I."/>
            <person name="Shu S."/>
            <person name="Carlson J."/>
            <person name="Kinoshita T."/>
            <person name="Ohta Y."/>
            <person name="Mawaribuchi S."/>
            <person name="Jenkins J."/>
            <person name="Grimwood J."/>
            <person name="Schmutz J."/>
            <person name="Mitros T."/>
            <person name="Mozaffari S.V."/>
            <person name="Suzuki Y."/>
            <person name="Haramoto Y."/>
            <person name="Yamamoto T.S."/>
            <person name="Takagi C."/>
            <person name="Heald R."/>
            <person name="Miller K."/>
            <person name="Haudenschild C."/>
            <person name="Kitzman J."/>
            <person name="Nakayama T."/>
            <person name="Izutsu Y."/>
            <person name="Robert J."/>
            <person name="Fortriede J."/>
            <person name="Burns K."/>
            <person name="Lotay V."/>
            <person name="Karimi K."/>
            <person name="Yasuoka Y."/>
            <person name="Dichmann D.S."/>
            <person name="Flajnik M.F."/>
            <person name="Houston D.W."/>
            <person name="Shendure J."/>
            <person name="DuPasquier L."/>
            <person name="Vize P.D."/>
            <person name="Zorn A.M."/>
            <person name="Ito M."/>
            <person name="Marcotte E.M."/>
            <person name="Wallingford J.B."/>
            <person name="Ito Y."/>
            <person name="Asashima M."/>
            <person name="Ueno N."/>
            <person name="Matsuda Y."/>
            <person name="Veenstra G.J."/>
            <person name="Fujiyama A."/>
            <person name="Harland R.M."/>
            <person name="Taira M."/>
            <person name="Rokhsar D.S."/>
        </authorList>
    </citation>
    <scope>NUCLEOTIDE SEQUENCE [LARGE SCALE GENOMIC DNA]</scope>
    <source>
        <strain evidence="6">J</strain>
    </source>
</reference>
<feature type="transmembrane region" description="Helical" evidence="3">
    <location>
        <begin position="238"/>
        <end position="261"/>
    </location>
</feature>
<keyword evidence="3" id="KW-1133">Transmembrane helix</keyword>
<dbReference type="OMA" id="ISIANWQ"/>
<keyword evidence="3" id="KW-0472">Membrane</keyword>
<dbReference type="SMART" id="SM00409">
    <property type="entry name" value="IG"/>
    <property type="match status" value="2"/>
</dbReference>
<dbReference type="InterPro" id="IPR003598">
    <property type="entry name" value="Ig_sub2"/>
</dbReference>
<evidence type="ECO:0000256" key="2">
    <source>
        <dbReference type="ARBA" id="ARBA00023180"/>
    </source>
</evidence>
<dbReference type="Proteomes" id="UP000694892">
    <property type="component" value="Chromosome 7L"/>
</dbReference>
<dbReference type="Gene3D" id="2.60.40.10">
    <property type="entry name" value="Immunoglobulins"/>
    <property type="match status" value="2"/>
</dbReference>
<evidence type="ECO:0000259" key="4">
    <source>
        <dbReference type="PROSITE" id="PS50835"/>
    </source>
</evidence>
<accession>A0A974CIV6</accession>
<keyword evidence="2" id="KW-0325">Glycoprotein</keyword>
<protein>
    <recommendedName>
        <fullName evidence="4">Ig-like domain-containing protein</fullName>
    </recommendedName>
</protein>
<evidence type="ECO:0000313" key="6">
    <source>
        <dbReference type="Proteomes" id="UP000694892"/>
    </source>
</evidence>
<dbReference type="Pfam" id="PF13927">
    <property type="entry name" value="Ig_3"/>
    <property type="match status" value="1"/>
</dbReference>
<evidence type="ECO:0000313" key="5">
    <source>
        <dbReference type="EMBL" id="OCT73031.1"/>
    </source>
</evidence>
<dbReference type="PROSITE" id="PS50835">
    <property type="entry name" value="IG_LIKE"/>
    <property type="match status" value="1"/>
</dbReference>
<evidence type="ECO:0000256" key="1">
    <source>
        <dbReference type="ARBA" id="ARBA00022729"/>
    </source>
</evidence>
<dbReference type="AlphaFoldDB" id="A0A974CIV6"/>
<feature type="domain" description="Ig-like" evidence="4">
    <location>
        <begin position="142"/>
        <end position="218"/>
    </location>
</feature>
<keyword evidence="3" id="KW-0812">Transmembrane</keyword>
<keyword evidence="1" id="KW-0732">Signal</keyword>
<name>A0A974CIV6_XENLA</name>
<dbReference type="InterPro" id="IPR013783">
    <property type="entry name" value="Ig-like_fold"/>
</dbReference>
<dbReference type="PANTHER" id="PTHR44427">
    <property type="entry name" value="CARCINOEMBRYONIC ANTIGEN-RELATED CELL ADHESION MOLECULE 19"/>
    <property type="match status" value="1"/>
</dbReference>
<dbReference type="InterPro" id="IPR007110">
    <property type="entry name" value="Ig-like_dom"/>
</dbReference>
<dbReference type="InterPro" id="IPR036179">
    <property type="entry name" value="Ig-like_dom_sf"/>
</dbReference>
<proteinExistence type="predicted"/>
<evidence type="ECO:0000256" key="3">
    <source>
        <dbReference type="SAM" id="Phobius"/>
    </source>
</evidence>
<dbReference type="SUPFAM" id="SSF48726">
    <property type="entry name" value="Immunoglobulin"/>
    <property type="match status" value="2"/>
</dbReference>
<sequence length="300" mass="33407">MAREKVTGARALCMRGYLLTALFSVWINLISGIKIKPIPEYPVVNQPVTLKVNGVRGTIRSISWYKGRSVDRSFLILSYNATYNAKTQGPEFFPQAKVLSDGSLSISGLYKAVRRYYTVQIEAESLTQESIDLPVYVILSKPVISIANWQPEEYKEVTLSCILESETATVSWSRINGSIPSGVKFGNNNRTMTVPRIKQSDTALYQCEAVNPVSKNISDLFPLYFYYNQCDTDSCATFMVSIICGCILGTVLIICIMLLLYKKCVLPPKGDKGQDPSGTYCNIPNTARKLNEKNTNLNNS</sequence>
<dbReference type="PANTHER" id="PTHR44427:SF30">
    <property type="entry name" value="CARCINOEMBRYONIC ANTIGEN-RELATED CELL ADHESION MOLECULE 1"/>
    <property type="match status" value="1"/>
</dbReference>
<dbReference type="InterPro" id="IPR050831">
    <property type="entry name" value="CEA_cell_adhesion"/>
</dbReference>
<gene>
    <name evidence="5" type="ORF">XELAEV_18036010mg</name>
</gene>
<dbReference type="EMBL" id="CM004478">
    <property type="protein sequence ID" value="OCT73031.1"/>
    <property type="molecule type" value="Genomic_DNA"/>
</dbReference>
<dbReference type="InterPro" id="IPR003599">
    <property type="entry name" value="Ig_sub"/>
</dbReference>
<organism evidence="5 6">
    <name type="scientific">Xenopus laevis</name>
    <name type="common">African clawed frog</name>
    <dbReference type="NCBI Taxonomy" id="8355"/>
    <lineage>
        <taxon>Eukaryota</taxon>
        <taxon>Metazoa</taxon>
        <taxon>Chordata</taxon>
        <taxon>Craniata</taxon>
        <taxon>Vertebrata</taxon>
        <taxon>Euteleostomi</taxon>
        <taxon>Amphibia</taxon>
        <taxon>Batrachia</taxon>
        <taxon>Anura</taxon>
        <taxon>Pipoidea</taxon>
        <taxon>Pipidae</taxon>
        <taxon>Xenopodinae</taxon>
        <taxon>Xenopus</taxon>
        <taxon>Xenopus</taxon>
    </lineage>
</organism>